<dbReference type="Gene3D" id="3.90.1560.10">
    <property type="entry name" value="ComB-like"/>
    <property type="match status" value="1"/>
</dbReference>
<dbReference type="OrthoDB" id="8588453at2"/>
<sequence>MSAVNSGWFTQRAQTIRLEWGLAAARWLAGEVACVVVVDVMSFSTCVSLACNRDACILPWRWRDDTAAQFAQAQGALLASTERQVSGAHFSLSPSSLTTLPPGSRLVLPSPNGSTVAFSARESGAVIFSACLRNLSATVAAIRHFDTILIIPCGERWPDGSLRPALEDYVAAGGLVAALAERTASPEAQAAAAVWQQAKQQAFRDLATCASAQELRQRGFADDVELCLMLDADTRATRLDGAAFYAVTVQC</sequence>
<evidence type="ECO:0000256" key="4">
    <source>
        <dbReference type="ARBA" id="ARBA00021948"/>
    </source>
</evidence>
<dbReference type="GO" id="GO:0000287">
    <property type="term" value="F:magnesium ion binding"/>
    <property type="evidence" value="ECO:0007669"/>
    <property type="project" value="InterPro"/>
</dbReference>
<evidence type="ECO:0000256" key="6">
    <source>
        <dbReference type="ARBA" id="ARBA00022842"/>
    </source>
</evidence>
<keyword evidence="6" id="KW-0460">Magnesium</keyword>
<evidence type="ECO:0000256" key="2">
    <source>
        <dbReference type="ARBA" id="ARBA00009997"/>
    </source>
</evidence>
<dbReference type="RefSeq" id="WP_145888465.1">
    <property type="nucleotide sequence ID" value="NZ_CP032702.1"/>
</dbReference>
<dbReference type="KEGG" id="pdis:D8B20_08555"/>
<keyword evidence="9" id="KW-1185">Reference proteome</keyword>
<dbReference type="GO" id="GO:0050532">
    <property type="term" value="F:2-phosphosulfolactate phosphatase activity"/>
    <property type="evidence" value="ECO:0007669"/>
    <property type="project" value="UniProtKB-EC"/>
</dbReference>
<gene>
    <name evidence="8" type="ORF">D8B20_08555</name>
</gene>
<evidence type="ECO:0000313" key="9">
    <source>
        <dbReference type="Proteomes" id="UP000319411"/>
    </source>
</evidence>
<proteinExistence type="inferred from homology"/>
<evidence type="ECO:0000313" key="8">
    <source>
        <dbReference type="EMBL" id="QDY41937.1"/>
    </source>
</evidence>
<dbReference type="InterPro" id="IPR036702">
    <property type="entry name" value="ComB-like_sf"/>
</dbReference>
<comment type="cofactor">
    <cofactor evidence="1">
        <name>Mg(2+)</name>
        <dbReference type="ChEBI" id="CHEBI:18420"/>
    </cofactor>
</comment>
<comment type="catalytic activity">
    <reaction evidence="7">
        <text>(2R)-O-phospho-3-sulfolactate + H2O = (2R)-3-sulfolactate + phosphate</text>
        <dbReference type="Rhea" id="RHEA:23416"/>
        <dbReference type="ChEBI" id="CHEBI:15377"/>
        <dbReference type="ChEBI" id="CHEBI:15597"/>
        <dbReference type="ChEBI" id="CHEBI:43474"/>
        <dbReference type="ChEBI" id="CHEBI:58738"/>
        <dbReference type="EC" id="3.1.3.71"/>
    </reaction>
</comment>
<reference evidence="8 9" key="1">
    <citation type="submission" date="2018-10" db="EMBL/GenBank/DDBJ databases">
        <title>Genome Sequencing of Pantoea dispersa DSM 32899.</title>
        <authorList>
            <person name="Nawrath M."/>
            <person name="Ottenheim C."/>
            <person name="Wilm A."/>
            <person name="Zimmermann W."/>
            <person name="Wu J.C."/>
        </authorList>
    </citation>
    <scope>NUCLEOTIDE SEQUENCE [LARGE SCALE GENOMIC DNA]</scope>
    <source>
        <strain evidence="8 9">DSM 32899</strain>
    </source>
</reference>
<dbReference type="SUPFAM" id="SSF142823">
    <property type="entry name" value="ComB-like"/>
    <property type="match status" value="1"/>
</dbReference>
<evidence type="ECO:0000256" key="3">
    <source>
        <dbReference type="ARBA" id="ARBA00012953"/>
    </source>
</evidence>
<dbReference type="Pfam" id="PF04029">
    <property type="entry name" value="2-ph_phosp"/>
    <property type="match status" value="1"/>
</dbReference>
<keyword evidence="5" id="KW-0378">Hydrolase</keyword>
<dbReference type="GO" id="GO:0050545">
    <property type="term" value="F:sulfopyruvate decarboxylase activity"/>
    <property type="evidence" value="ECO:0007669"/>
    <property type="project" value="TreeGrafter"/>
</dbReference>
<dbReference type="EMBL" id="CP032702">
    <property type="protein sequence ID" value="QDY41937.1"/>
    <property type="molecule type" value="Genomic_DNA"/>
</dbReference>
<dbReference type="AlphaFoldDB" id="A0A518XCK7"/>
<dbReference type="InterPro" id="IPR005238">
    <property type="entry name" value="ComB-like"/>
</dbReference>
<dbReference type="Proteomes" id="UP000319411">
    <property type="component" value="Chromosome"/>
</dbReference>
<evidence type="ECO:0000256" key="5">
    <source>
        <dbReference type="ARBA" id="ARBA00022801"/>
    </source>
</evidence>
<dbReference type="PANTHER" id="PTHR37311:SF1">
    <property type="entry name" value="2-PHOSPHOSULFOLACTATE PHOSPHATASE-RELATED"/>
    <property type="match status" value="1"/>
</dbReference>
<dbReference type="PANTHER" id="PTHR37311">
    <property type="entry name" value="2-PHOSPHOSULFOLACTATE PHOSPHATASE-RELATED"/>
    <property type="match status" value="1"/>
</dbReference>
<organism evidence="8 9">
    <name type="scientific">Candidatus Pantoea soli</name>
    <dbReference type="NCBI Taxonomy" id="3098669"/>
    <lineage>
        <taxon>Bacteria</taxon>
        <taxon>Pseudomonadati</taxon>
        <taxon>Pseudomonadota</taxon>
        <taxon>Gammaproteobacteria</taxon>
        <taxon>Enterobacterales</taxon>
        <taxon>Erwiniaceae</taxon>
        <taxon>Pantoea</taxon>
    </lineage>
</organism>
<evidence type="ECO:0000256" key="7">
    <source>
        <dbReference type="ARBA" id="ARBA00033711"/>
    </source>
</evidence>
<comment type="similarity">
    <text evidence="2">Belongs to the ComB family.</text>
</comment>
<protein>
    <recommendedName>
        <fullName evidence="4">Probable 2-phosphosulfolactate phosphatase</fullName>
        <ecNumber evidence="3">3.1.3.71</ecNumber>
    </recommendedName>
</protein>
<accession>A0A518XCK7</accession>
<evidence type="ECO:0000256" key="1">
    <source>
        <dbReference type="ARBA" id="ARBA00001946"/>
    </source>
</evidence>
<dbReference type="EC" id="3.1.3.71" evidence="3"/>
<name>A0A518XCK7_9GAMM</name>